<evidence type="ECO:0000256" key="8">
    <source>
        <dbReference type="ARBA" id="ARBA00047937"/>
    </source>
</evidence>
<dbReference type="GO" id="GO:0005829">
    <property type="term" value="C:cytosol"/>
    <property type="evidence" value="ECO:0007669"/>
    <property type="project" value="TreeGrafter"/>
</dbReference>
<dbReference type="Pfam" id="PF02092">
    <property type="entry name" value="tRNA_synt_2f"/>
    <property type="match status" value="1"/>
</dbReference>
<dbReference type="NCBIfam" id="TIGR00211">
    <property type="entry name" value="glyS"/>
    <property type="match status" value="1"/>
</dbReference>
<dbReference type="InterPro" id="IPR006194">
    <property type="entry name" value="Gly-tRNA-synth_heterodimer"/>
</dbReference>
<dbReference type="EMBL" id="LR217710">
    <property type="protein sequence ID" value="VFP81386.1"/>
    <property type="molecule type" value="Genomic_DNA"/>
</dbReference>
<keyword evidence="4 9" id="KW-0547">Nucleotide-binding</keyword>
<dbReference type="RefSeq" id="WP_154029151.1">
    <property type="nucleotide sequence ID" value="NZ_LR217710.1"/>
</dbReference>
<protein>
    <recommendedName>
        <fullName evidence="9">Glycine--tRNA ligase beta subunit</fullName>
        <ecNumber evidence="9">6.1.1.14</ecNumber>
    </recommendedName>
    <alternativeName>
        <fullName evidence="9">Glycyl-tRNA synthetase beta subunit</fullName>
        <shortName evidence="9">GlyRS</shortName>
    </alternativeName>
</protein>
<evidence type="ECO:0000256" key="9">
    <source>
        <dbReference type="HAMAP-Rule" id="MF_00255"/>
    </source>
</evidence>
<keyword evidence="9" id="KW-0963">Cytoplasm</keyword>
<evidence type="ECO:0000256" key="7">
    <source>
        <dbReference type="ARBA" id="ARBA00023146"/>
    </source>
</evidence>
<sequence length="693" mass="81747">MNQKILLIEIQTEDLPSKELKNIAEYFHSSFKKELNKNKIKYKSIILFYTSKKIALKIFSLSYINKLKYIRKIGPLINKSFDENNKITKIAKKWLDLNKISIKNTKKIYINKNKYLSYTSTSKPLSLKKILKKIIPNTIKKIPLKKSMLWKENSIKFSRPIHNIMVLLDDKIIQLNIPGINSKNISYGHFLMSPKEIIFSNANQYTTELFEKKYILISYEERKKKIFDQIINLSKKINKLVTINNKLLEEIAISTEWPIAHIGQFKKKYLKIPIEILVYTMECNQKYFPLYNIKTRKITNYFIFISNIKTINSKKIIKENEQVLYSKLSNIDFFIKKDQNIKFSERLILLKNISFQKKLGSMYDKTLRIKKLSKYIAKIINSNLNLTKKSAILSKCDLTTHIITECTALQGIIGMHYALQDKEKKDVAIPIKEHYLPTFSQSSLPTKKISCAISIADKIDSITGIFSIGKYPKNNKDPFALRRAAIGIIRIIIKKKININLKKLIKKSINLYKNIKQKKIIQKSILQFIFSKYMSLYIKKHNKNIILSVLSLKLVNLVEIDVRIKALTKFKKNNNMENILKIYKRINNILYKKIDTMKIIKVNPLTLKCIKNFTQYENKLIQSINFIQKKFNTKEQINYLLLLKNIQKLCQPIEEFFENSFIYDKNIEIRSYRIFILKKIKKIFLYITNFSYL</sequence>
<comment type="subunit">
    <text evidence="2 9">Tetramer of two alpha and two beta subunits.</text>
</comment>
<evidence type="ECO:0000256" key="1">
    <source>
        <dbReference type="ARBA" id="ARBA00008226"/>
    </source>
</evidence>
<evidence type="ECO:0000256" key="4">
    <source>
        <dbReference type="ARBA" id="ARBA00022741"/>
    </source>
</evidence>
<dbReference type="GO" id="GO:0005524">
    <property type="term" value="F:ATP binding"/>
    <property type="evidence" value="ECO:0007669"/>
    <property type="project" value="UniProtKB-UniRule"/>
</dbReference>
<gene>
    <name evidence="9 10" type="primary">glyS</name>
    <name evidence="10" type="ORF">BUCICURV3402_091</name>
</gene>
<evidence type="ECO:0000256" key="3">
    <source>
        <dbReference type="ARBA" id="ARBA00022598"/>
    </source>
</evidence>
<keyword evidence="3 9" id="KW-0436">Ligase</keyword>
<evidence type="ECO:0000313" key="11">
    <source>
        <dbReference type="Proteomes" id="UP000294344"/>
    </source>
</evidence>
<organism evidence="10 11">
    <name type="scientific">Buchnera aphidicola</name>
    <name type="common">Cinara curvipes</name>
    <dbReference type="NCBI Taxonomy" id="2518975"/>
    <lineage>
        <taxon>Bacteria</taxon>
        <taxon>Pseudomonadati</taxon>
        <taxon>Pseudomonadota</taxon>
        <taxon>Gammaproteobacteria</taxon>
        <taxon>Enterobacterales</taxon>
        <taxon>Erwiniaceae</taxon>
        <taxon>Buchnera</taxon>
    </lineage>
</organism>
<dbReference type="PROSITE" id="PS50861">
    <property type="entry name" value="AA_TRNA_LIGASE_II_GLYAB"/>
    <property type="match status" value="1"/>
</dbReference>
<comment type="catalytic activity">
    <reaction evidence="8 9">
        <text>tRNA(Gly) + glycine + ATP = glycyl-tRNA(Gly) + AMP + diphosphate</text>
        <dbReference type="Rhea" id="RHEA:16013"/>
        <dbReference type="Rhea" id="RHEA-COMP:9664"/>
        <dbReference type="Rhea" id="RHEA-COMP:9683"/>
        <dbReference type="ChEBI" id="CHEBI:30616"/>
        <dbReference type="ChEBI" id="CHEBI:33019"/>
        <dbReference type="ChEBI" id="CHEBI:57305"/>
        <dbReference type="ChEBI" id="CHEBI:78442"/>
        <dbReference type="ChEBI" id="CHEBI:78522"/>
        <dbReference type="ChEBI" id="CHEBI:456215"/>
        <dbReference type="EC" id="6.1.1.14"/>
    </reaction>
</comment>
<dbReference type="SUPFAM" id="SSF109604">
    <property type="entry name" value="HD-domain/PDEase-like"/>
    <property type="match status" value="1"/>
</dbReference>
<keyword evidence="6 9" id="KW-0648">Protein biosynthesis</keyword>
<reference evidence="10 11" key="1">
    <citation type="submission" date="2019-02" db="EMBL/GenBank/DDBJ databases">
        <authorList>
            <person name="Manzano-Marin A."/>
            <person name="Manzano-Marin A."/>
        </authorList>
    </citation>
    <scope>NUCLEOTIDE SEQUENCE [LARGE SCALE GENOMIC DNA]</scope>
    <source>
        <strain evidence="10 11">BuCicurvipes</strain>
    </source>
</reference>
<dbReference type="AlphaFoldDB" id="A0A451D6G2"/>
<dbReference type="InterPro" id="IPR015944">
    <property type="entry name" value="Gly-tRNA-synth_bsu"/>
</dbReference>
<dbReference type="PANTHER" id="PTHR30075">
    <property type="entry name" value="GLYCYL-TRNA SYNTHETASE"/>
    <property type="match status" value="1"/>
</dbReference>
<evidence type="ECO:0000313" key="10">
    <source>
        <dbReference type="EMBL" id="VFP81386.1"/>
    </source>
</evidence>
<dbReference type="Proteomes" id="UP000294344">
    <property type="component" value="Chromosome"/>
</dbReference>
<comment type="subcellular location">
    <subcellularLocation>
        <location evidence="9">Cytoplasm</location>
    </subcellularLocation>
</comment>
<evidence type="ECO:0000256" key="5">
    <source>
        <dbReference type="ARBA" id="ARBA00022840"/>
    </source>
</evidence>
<dbReference type="EC" id="6.1.1.14" evidence="9"/>
<comment type="similarity">
    <text evidence="1 9">Belongs to the class-II aminoacyl-tRNA synthetase family.</text>
</comment>
<dbReference type="GO" id="GO:0006426">
    <property type="term" value="P:glycyl-tRNA aminoacylation"/>
    <property type="evidence" value="ECO:0007669"/>
    <property type="project" value="UniProtKB-UniRule"/>
</dbReference>
<evidence type="ECO:0000256" key="6">
    <source>
        <dbReference type="ARBA" id="ARBA00022917"/>
    </source>
</evidence>
<dbReference type="OrthoDB" id="9775440at2"/>
<proteinExistence type="inferred from homology"/>
<name>A0A451D6G2_9GAMM</name>
<accession>A0A451D6G2</accession>
<dbReference type="GO" id="GO:0004820">
    <property type="term" value="F:glycine-tRNA ligase activity"/>
    <property type="evidence" value="ECO:0007669"/>
    <property type="project" value="UniProtKB-UniRule"/>
</dbReference>
<dbReference type="HAMAP" id="MF_00255">
    <property type="entry name" value="Gly_tRNA_synth_beta"/>
    <property type="match status" value="1"/>
</dbReference>
<keyword evidence="5 9" id="KW-0067">ATP-binding</keyword>
<keyword evidence="7 9" id="KW-0030">Aminoacyl-tRNA synthetase</keyword>
<evidence type="ECO:0000256" key="2">
    <source>
        <dbReference type="ARBA" id="ARBA00011209"/>
    </source>
</evidence>
<dbReference type="PANTHER" id="PTHR30075:SF2">
    <property type="entry name" value="GLYCINE--TRNA LIGASE, CHLOROPLASTIC_MITOCHONDRIAL 2"/>
    <property type="match status" value="1"/>
</dbReference>
<dbReference type="PRINTS" id="PR01045">
    <property type="entry name" value="TRNASYNTHGB"/>
</dbReference>